<feature type="transmembrane region" description="Helical" evidence="1">
    <location>
        <begin position="250"/>
        <end position="268"/>
    </location>
</feature>
<dbReference type="Gene3D" id="1.10.10.10">
    <property type="entry name" value="Winged helix-like DNA-binding domain superfamily/Winged helix DNA-binding domain"/>
    <property type="match status" value="1"/>
</dbReference>
<proteinExistence type="predicted"/>
<dbReference type="AlphaFoldDB" id="A0AAP2S4D0"/>
<organism evidence="3 4">
    <name type="scientific">Pseudomonas poae</name>
    <dbReference type="NCBI Taxonomy" id="200451"/>
    <lineage>
        <taxon>Bacteria</taxon>
        <taxon>Pseudomonadati</taxon>
        <taxon>Pseudomonadota</taxon>
        <taxon>Gammaproteobacteria</taxon>
        <taxon>Pseudomonadales</taxon>
        <taxon>Pseudomonadaceae</taxon>
        <taxon>Pseudomonas</taxon>
    </lineage>
</organism>
<protein>
    <submittedName>
        <fullName evidence="3">Acyltransferase family protein</fullName>
    </submittedName>
</protein>
<dbReference type="PANTHER" id="PTHR23028:SF53">
    <property type="entry name" value="ACYL_TRANSF_3 DOMAIN-CONTAINING PROTEIN"/>
    <property type="match status" value="1"/>
</dbReference>
<keyword evidence="3" id="KW-0012">Acyltransferase</keyword>
<dbReference type="EMBL" id="WJZX01000110">
    <property type="protein sequence ID" value="MCF5657389.1"/>
    <property type="molecule type" value="Genomic_DNA"/>
</dbReference>
<dbReference type="InterPro" id="IPR036388">
    <property type="entry name" value="WH-like_DNA-bd_sf"/>
</dbReference>
<comment type="caution">
    <text evidence="3">The sequence shown here is derived from an EMBL/GenBank/DDBJ whole genome shotgun (WGS) entry which is preliminary data.</text>
</comment>
<dbReference type="GO" id="GO:0000271">
    <property type="term" value="P:polysaccharide biosynthetic process"/>
    <property type="evidence" value="ECO:0007669"/>
    <property type="project" value="TreeGrafter"/>
</dbReference>
<feature type="transmembrane region" description="Helical" evidence="1">
    <location>
        <begin position="46"/>
        <end position="64"/>
    </location>
</feature>
<evidence type="ECO:0000259" key="2">
    <source>
        <dbReference type="Pfam" id="PF01757"/>
    </source>
</evidence>
<keyword evidence="3" id="KW-0808">Transferase</keyword>
<gene>
    <name evidence="3" type="ORF">GIV46_20465</name>
</gene>
<evidence type="ECO:0000313" key="3">
    <source>
        <dbReference type="EMBL" id="MCF5657389.1"/>
    </source>
</evidence>
<feature type="transmembrane region" description="Helical" evidence="1">
    <location>
        <begin position="218"/>
        <end position="243"/>
    </location>
</feature>
<dbReference type="GO" id="GO:0016747">
    <property type="term" value="F:acyltransferase activity, transferring groups other than amino-acyl groups"/>
    <property type="evidence" value="ECO:0007669"/>
    <property type="project" value="InterPro"/>
</dbReference>
<dbReference type="Pfam" id="PF01757">
    <property type="entry name" value="Acyl_transf_3"/>
    <property type="match status" value="1"/>
</dbReference>
<dbReference type="SUPFAM" id="SSF48295">
    <property type="entry name" value="TrpR-like"/>
    <property type="match status" value="1"/>
</dbReference>
<feature type="transmembrane region" description="Helical" evidence="1">
    <location>
        <begin position="165"/>
        <end position="188"/>
    </location>
</feature>
<feature type="transmembrane region" description="Helical" evidence="1">
    <location>
        <begin position="362"/>
        <end position="380"/>
    </location>
</feature>
<feature type="domain" description="Acyltransferase 3" evidence="2">
    <location>
        <begin position="42"/>
        <end position="377"/>
    </location>
</feature>
<evidence type="ECO:0000256" key="1">
    <source>
        <dbReference type="SAM" id="Phobius"/>
    </source>
</evidence>
<sequence>MAAIAIPLYTAGLRKAGPGTIPVWIPQDENSEMIAQNKSQYISIQMVRGIAALLVVLFHSHIAIDMMPAGYKVDIPFVYTRGHWAIYLFFVVSGFIITHVTSGEKFKLFPFLGKRIIRIYPIWWLSFVFALIGVYVFNVSFSYGTPLDTASYINSLLLLPSTIKPINSVGWTLIFEMLFYFVSALVLIRYSHRMLMLTLLLLFGIGAVLYSISPNHPWLINAVGHHFFSPFQLLFAAGIALYLYQQKLAWIHPAAGFALSVATVAGIINAPSATLGSGELYFIVLGVALASSLLIVALLNAERRGWLHSTNKGIAIPVSMLNSAGNCSFSLYLFHWGIFTIVGSKATQAYLQLPAWTAELWRFGWIAISIAVAMFMYRFFEAPISRHGGRVIRRLSAPQGPALPADPREWTTQHKVALVIEILSQKITIKQACETFNLELKQVEQWLGAAQKGMEGAFQPIPLD</sequence>
<feature type="transmembrane region" description="Helical" evidence="1">
    <location>
        <begin position="320"/>
        <end position="342"/>
    </location>
</feature>
<reference evidence="3" key="1">
    <citation type="submission" date="2019-11" db="EMBL/GenBank/DDBJ databases">
        <title>Epiphytic Pseudomonas syringae from cherry orchards.</title>
        <authorList>
            <person name="Hulin M.T."/>
        </authorList>
    </citation>
    <scope>NUCLEOTIDE SEQUENCE</scope>
    <source>
        <strain evidence="3">PA-2-1F</strain>
    </source>
</reference>
<dbReference type="InterPro" id="IPR050879">
    <property type="entry name" value="Acyltransferase_3"/>
</dbReference>
<dbReference type="InterPro" id="IPR010921">
    <property type="entry name" value="Trp_repressor/repl_initiator"/>
</dbReference>
<evidence type="ECO:0000313" key="4">
    <source>
        <dbReference type="Proteomes" id="UP000814126"/>
    </source>
</evidence>
<feature type="transmembrane region" description="Helical" evidence="1">
    <location>
        <begin position="122"/>
        <end position="145"/>
    </location>
</feature>
<keyword evidence="1" id="KW-0472">Membrane</keyword>
<keyword evidence="1" id="KW-1133">Transmembrane helix</keyword>
<dbReference type="PANTHER" id="PTHR23028">
    <property type="entry name" value="ACETYLTRANSFERASE"/>
    <property type="match status" value="1"/>
</dbReference>
<feature type="transmembrane region" description="Helical" evidence="1">
    <location>
        <begin position="280"/>
        <end position="299"/>
    </location>
</feature>
<dbReference type="Proteomes" id="UP000814126">
    <property type="component" value="Unassembled WGS sequence"/>
</dbReference>
<dbReference type="GO" id="GO:0043565">
    <property type="term" value="F:sequence-specific DNA binding"/>
    <property type="evidence" value="ECO:0007669"/>
    <property type="project" value="InterPro"/>
</dbReference>
<dbReference type="GO" id="GO:0016020">
    <property type="term" value="C:membrane"/>
    <property type="evidence" value="ECO:0007669"/>
    <property type="project" value="TreeGrafter"/>
</dbReference>
<accession>A0AAP2S4D0</accession>
<feature type="transmembrane region" description="Helical" evidence="1">
    <location>
        <begin position="195"/>
        <end position="212"/>
    </location>
</feature>
<dbReference type="InterPro" id="IPR002656">
    <property type="entry name" value="Acyl_transf_3_dom"/>
</dbReference>
<feature type="transmembrane region" description="Helical" evidence="1">
    <location>
        <begin position="84"/>
        <end position="101"/>
    </location>
</feature>
<keyword evidence="1" id="KW-0812">Transmembrane</keyword>
<name>A0AAP2S4D0_9PSED</name>